<dbReference type="InterPro" id="IPR050109">
    <property type="entry name" value="HTH-type_TetR-like_transc_reg"/>
</dbReference>
<dbReference type="PANTHER" id="PTHR30055">
    <property type="entry name" value="HTH-TYPE TRANSCRIPTIONAL REGULATOR RUTR"/>
    <property type="match status" value="1"/>
</dbReference>
<dbReference type="GO" id="GO:0000976">
    <property type="term" value="F:transcription cis-regulatory region binding"/>
    <property type="evidence" value="ECO:0007669"/>
    <property type="project" value="TreeGrafter"/>
</dbReference>
<dbReference type="SUPFAM" id="SSF46689">
    <property type="entry name" value="Homeodomain-like"/>
    <property type="match status" value="1"/>
</dbReference>
<dbReference type="InterPro" id="IPR001647">
    <property type="entry name" value="HTH_TetR"/>
</dbReference>
<sequence length="196" mass="21323">MPRAKQRTPELRDRVVAVAVELLEGEGVAGFTTRTVAARAETSPPAVYEFFGDKAGLLREVFFEGFRMLRREFDSLTETDDPRADLIALAQCYRGFVRSHPTLAALMFERPFSDFDPGLPEMRAGSSVRAFIVGRVRRCLDAGIIAGDPTDVSLALLALIQGLAGSENARRLGTTAAAVDRRWNLAINALLNGLAG</sequence>
<reference evidence="6 7" key="2">
    <citation type="submission" date="2020-06" db="EMBL/GenBank/DDBJ databases">
        <title>Antribacter stalactiti gen. nov., sp. nov., a new member of the family Nacardiaceae isolated from a cave.</title>
        <authorList>
            <person name="Kim I.S."/>
        </authorList>
    </citation>
    <scope>NUCLEOTIDE SEQUENCE [LARGE SCALE GENOMIC DNA]</scope>
    <source>
        <strain evidence="6 7">YC2-7</strain>
    </source>
</reference>
<dbReference type="RefSeq" id="WP_169589537.1">
    <property type="nucleotide sequence ID" value="NZ_VCQU01000006.1"/>
</dbReference>
<feature type="DNA-binding region" description="H-T-H motif" evidence="4">
    <location>
        <begin position="32"/>
        <end position="51"/>
    </location>
</feature>
<dbReference type="GO" id="GO:0003700">
    <property type="term" value="F:DNA-binding transcription factor activity"/>
    <property type="evidence" value="ECO:0007669"/>
    <property type="project" value="TreeGrafter"/>
</dbReference>
<reference evidence="6 7" key="1">
    <citation type="submission" date="2019-05" db="EMBL/GenBank/DDBJ databases">
        <authorList>
            <person name="Lee S.D."/>
        </authorList>
    </citation>
    <scope>NUCLEOTIDE SEQUENCE [LARGE SCALE GENOMIC DNA]</scope>
    <source>
        <strain evidence="6 7">YC2-7</strain>
    </source>
</reference>
<organism evidence="6 7">
    <name type="scientific">Antrihabitans stalactiti</name>
    <dbReference type="NCBI Taxonomy" id="2584121"/>
    <lineage>
        <taxon>Bacteria</taxon>
        <taxon>Bacillati</taxon>
        <taxon>Actinomycetota</taxon>
        <taxon>Actinomycetes</taxon>
        <taxon>Mycobacteriales</taxon>
        <taxon>Nocardiaceae</taxon>
        <taxon>Antrihabitans</taxon>
    </lineage>
</organism>
<dbReference type="PANTHER" id="PTHR30055:SF234">
    <property type="entry name" value="HTH-TYPE TRANSCRIPTIONAL REGULATOR BETI"/>
    <property type="match status" value="1"/>
</dbReference>
<keyword evidence="2 4" id="KW-0238">DNA-binding</keyword>
<comment type="caution">
    <text evidence="6">The sequence shown here is derived from an EMBL/GenBank/DDBJ whole genome shotgun (WGS) entry which is preliminary data.</text>
</comment>
<evidence type="ECO:0000256" key="4">
    <source>
        <dbReference type="PROSITE-ProRule" id="PRU00335"/>
    </source>
</evidence>
<dbReference type="InterPro" id="IPR025996">
    <property type="entry name" value="MT1864/Rv1816-like_C"/>
</dbReference>
<evidence type="ECO:0000313" key="7">
    <source>
        <dbReference type="Proteomes" id="UP000535543"/>
    </source>
</evidence>
<protein>
    <submittedName>
        <fullName evidence="6">TetR/AcrR family transcriptional regulator</fullName>
    </submittedName>
</protein>
<name>A0A848KFF3_9NOCA</name>
<evidence type="ECO:0000259" key="5">
    <source>
        <dbReference type="PROSITE" id="PS50977"/>
    </source>
</evidence>
<dbReference type="Pfam" id="PF00440">
    <property type="entry name" value="TetR_N"/>
    <property type="match status" value="1"/>
</dbReference>
<gene>
    <name evidence="6" type="ORF">FGL95_18475</name>
</gene>
<dbReference type="InterPro" id="IPR009057">
    <property type="entry name" value="Homeodomain-like_sf"/>
</dbReference>
<dbReference type="AlphaFoldDB" id="A0A848KFF3"/>
<evidence type="ECO:0000256" key="2">
    <source>
        <dbReference type="ARBA" id="ARBA00023125"/>
    </source>
</evidence>
<proteinExistence type="predicted"/>
<dbReference type="InterPro" id="IPR036271">
    <property type="entry name" value="Tet_transcr_reg_TetR-rel_C_sf"/>
</dbReference>
<evidence type="ECO:0000313" key="6">
    <source>
        <dbReference type="EMBL" id="NMN97029.1"/>
    </source>
</evidence>
<evidence type="ECO:0000256" key="3">
    <source>
        <dbReference type="ARBA" id="ARBA00023163"/>
    </source>
</evidence>
<dbReference type="Gene3D" id="1.10.357.10">
    <property type="entry name" value="Tetracycline Repressor, domain 2"/>
    <property type="match status" value="1"/>
</dbReference>
<keyword evidence="1" id="KW-0805">Transcription regulation</keyword>
<accession>A0A848KFF3</accession>
<dbReference type="PROSITE" id="PS50977">
    <property type="entry name" value="HTH_TETR_2"/>
    <property type="match status" value="1"/>
</dbReference>
<dbReference type="Pfam" id="PF13305">
    <property type="entry name" value="TetR_C_33"/>
    <property type="match status" value="1"/>
</dbReference>
<dbReference type="Proteomes" id="UP000535543">
    <property type="component" value="Unassembled WGS sequence"/>
</dbReference>
<keyword evidence="7" id="KW-1185">Reference proteome</keyword>
<feature type="domain" description="HTH tetR-type" evidence="5">
    <location>
        <begin position="9"/>
        <end position="69"/>
    </location>
</feature>
<dbReference type="EMBL" id="VCQU01000006">
    <property type="protein sequence ID" value="NMN97029.1"/>
    <property type="molecule type" value="Genomic_DNA"/>
</dbReference>
<dbReference type="SUPFAM" id="SSF48498">
    <property type="entry name" value="Tetracyclin repressor-like, C-terminal domain"/>
    <property type="match status" value="1"/>
</dbReference>
<evidence type="ECO:0000256" key="1">
    <source>
        <dbReference type="ARBA" id="ARBA00023015"/>
    </source>
</evidence>
<keyword evidence="3" id="KW-0804">Transcription</keyword>